<dbReference type="Pfam" id="PF00389">
    <property type="entry name" value="2-Hacid_dh"/>
    <property type="match status" value="1"/>
</dbReference>
<dbReference type="CDD" id="cd12172">
    <property type="entry name" value="PGDH_like_2"/>
    <property type="match status" value="1"/>
</dbReference>
<reference evidence="8 9" key="1">
    <citation type="submission" date="2021-03" db="EMBL/GenBank/DDBJ databases">
        <title>Whole genome sequence of Jiella sp. MQZ13P-4.</title>
        <authorList>
            <person name="Tuo L."/>
        </authorList>
    </citation>
    <scope>NUCLEOTIDE SEQUENCE [LARGE SCALE GENOMIC DNA]</scope>
    <source>
        <strain evidence="8 9">MQZ13P-4</strain>
    </source>
</reference>
<feature type="domain" description="D-isomer specific 2-hydroxyacid dehydrogenase catalytic" evidence="6">
    <location>
        <begin position="35"/>
        <end position="315"/>
    </location>
</feature>
<dbReference type="PANTHER" id="PTHR42789">
    <property type="entry name" value="D-ISOMER SPECIFIC 2-HYDROXYACID DEHYDROGENASE FAMILY PROTEIN (AFU_ORTHOLOGUE AFUA_6G10090)"/>
    <property type="match status" value="1"/>
</dbReference>
<dbReference type="Proteomes" id="UP000664288">
    <property type="component" value="Unassembled WGS sequence"/>
</dbReference>
<gene>
    <name evidence="8" type="ORF">J1C47_20645</name>
</gene>
<proteinExistence type="inferred from homology"/>
<accession>A0ABS3J8R7</accession>
<keyword evidence="9" id="KW-1185">Reference proteome</keyword>
<comment type="caution">
    <text evidence="8">The sequence shown here is derived from an EMBL/GenBank/DDBJ whole genome shotgun (WGS) entry which is preliminary data.</text>
</comment>
<dbReference type="EMBL" id="JAFMPY010000031">
    <property type="protein sequence ID" value="MBO0906064.1"/>
    <property type="molecule type" value="Genomic_DNA"/>
</dbReference>
<dbReference type="PROSITE" id="PS00065">
    <property type="entry name" value="D_2_HYDROXYACID_DH_1"/>
    <property type="match status" value="1"/>
</dbReference>
<evidence type="ECO:0000259" key="7">
    <source>
        <dbReference type="Pfam" id="PF02826"/>
    </source>
</evidence>
<evidence type="ECO:0000256" key="4">
    <source>
        <dbReference type="ARBA" id="ARBA00023027"/>
    </source>
</evidence>
<keyword evidence="2" id="KW-0028">Amino-acid biosynthesis</keyword>
<keyword evidence="3 5" id="KW-0560">Oxidoreductase</keyword>
<dbReference type="Gene3D" id="3.40.50.720">
    <property type="entry name" value="NAD(P)-binding Rossmann-like Domain"/>
    <property type="match status" value="2"/>
</dbReference>
<sequence>MTVLATTSPGFGRHGRVPAALEASGWEVIRCVDTSRPDGGLSDHLARVDYIVAGLVAVTEATLDAAPNLKAVLKHGVGVEKIDIAACTARGIPVLNTPGANANAVAELALGMMFAFARNIASGHRDVVGGGWNRKVGSELADKTLGVVGLGNIGRILAQKARALGLSVLATDLRPDAAFARENAIELVPLDDLLARSDYVSLHVFGGKDNAALIDAARLALMKPTACLLNLARGEVVDLDALAAAISAGRLGGAAIDAYSQEPPDVAHPIFRCERVVFTPHTGADTTESIERMGLMNIADIKELMAGGRPARVLNPEVFEGRHGR</sequence>
<dbReference type="SUPFAM" id="SSF52283">
    <property type="entry name" value="Formate/glycerate dehydrogenase catalytic domain-like"/>
    <property type="match status" value="1"/>
</dbReference>
<feature type="domain" description="D-isomer specific 2-hydroxyacid dehydrogenase NAD-binding" evidence="7">
    <location>
        <begin position="110"/>
        <end position="283"/>
    </location>
</feature>
<evidence type="ECO:0000256" key="2">
    <source>
        <dbReference type="ARBA" id="ARBA00022605"/>
    </source>
</evidence>
<evidence type="ECO:0000256" key="3">
    <source>
        <dbReference type="ARBA" id="ARBA00023002"/>
    </source>
</evidence>
<name>A0ABS3J8R7_9HYPH</name>
<keyword evidence="4" id="KW-0520">NAD</keyword>
<organism evidence="8 9">
    <name type="scientific">Jiella sonneratiae</name>
    <dbReference type="NCBI Taxonomy" id="2816856"/>
    <lineage>
        <taxon>Bacteria</taxon>
        <taxon>Pseudomonadati</taxon>
        <taxon>Pseudomonadota</taxon>
        <taxon>Alphaproteobacteria</taxon>
        <taxon>Hyphomicrobiales</taxon>
        <taxon>Aurantimonadaceae</taxon>
        <taxon>Jiella</taxon>
    </lineage>
</organism>
<dbReference type="PROSITE" id="PS00671">
    <property type="entry name" value="D_2_HYDROXYACID_DH_3"/>
    <property type="match status" value="1"/>
</dbReference>
<dbReference type="Pfam" id="PF02826">
    <property type="entry name" value="2-Hacid_dh_C"/>
    <property type="match status" value="1"/>
</dbReference>
<dbReference type="InterPro" id="IPR006139">
    <property type="entry name" value="D-isomer_2_OHA_DH_cat_dom"/>
</dbReference>
<dbReference type="PANTHER" id="PTHR42789:SF1">
    <property type="entry name" value="D-ISOMER SPECIFIC 2-HYDROXYACID DEHYDROGENASE FAMILY PROTEIN (AFU_ORTHOLOGUE AFUA_6G10090)"/>
    <property type="match status" value="1"/>
</dbReference>
<comment type="similarity">
    <text evidence="1 5">Belongs to the D-isomer specific 2-hydroxyacid dehydrogenase family.</text>
</comment>
<evidence type="ECO:0000259" key="6">
    <source>
        <dbReference type="Pfam" id="PF00389"/>
    </source>
</evidence>
<protein>
    <submittedName>
        <fullName evidence="8">Phosphoglycerate dehydrogenase</fullName>
    </submittedName>
</protein>
<dbReference type="SUPFAM" id="SSF51735">
    <property type="entry name" value="NAD(P)-binding Rossmann-fold domains"/>
    <property type="match status" value="1"/>
</dbReference>
<dbReference type="InterPro" id="IPR029753">
    <property type="entry name" value="D-isomer_DH_CS"/>
</dbReference>
<evidence type="ECO:0000313" key="9">
    <source>
        <dbReference type="Proteomes" id="UP000664288"/>
    </source>
</evidence>
<evidence type="ECO:0000256" key="5">
    <source>
        <dbReference type="RuleBase" id="RU003719"/>
    </source>
</evidence>
<evidence type="ECO:0000313" key="8">
    <source>
        <dbReference type="EMBL" id="MBO0906064.1"/>
    </source>
</evidence>
<dbReference type="InterPro" id="IPR036291">
    <property type="entry name" value="NAD(P)-bd_dom_sf"/>
</dbReference>
<dbReference type="InterPro" id="IPR006140">
    <property type="entry name" value="D-isomer_DH_NAD-bd"/>
</dbReference>
<dbReference type="RefSeq" id="WP_207352698.1">
    <property type="nucleotide sequence ID" value="NZ_JAFMPY010000031.1"/>
</dbReference>
<dbReference type="InterPro" id="IPR050857">
    <property type="entry name" value="D-2-hydroxyacid_DH"/>
</dbReference>
<evidence type="ECO:0000256" key="1">
    <source>
        <dbReference type="ARBA" id="ARBA00005854"/>
    </source>
</evidence>
<dbReference type="InterPro" id="IPR029752">
    <property type="entry name" value="D-isomer_DH_CS1"/>
</dbReference>